<dbReference type="InterPro" id="IPR000757">
    <property type="entry name" value="Beta-glucanase-like"/>
</dbReference>
<feature type="region of interest" description="Disordered" evidence="17">
    <location>
        <begin position="263"/>
        <end position="286"/>
    </location>
</feature>
<dbReference type="InterPro" id="IPR017168">
    <property type="entry name" value="CHR-like"/>
</dbReference>
<keyword evidence="11" id="KW-0325">Glycoprotein</keyword>
<evidence type="ECO:0000256" key="11">
    <source>
        <dbReference type="ARBA" id="ARBA00023180"/>
    </source>
</evidence>
<keyword evidence="5" id="KW-0328">Glycosyltransferase</keyword>
<feature type="domain" description="GH16" evidence="19">
    <location>
        <begin position="19"/>
        <end position="216"/>
    </location>
</feature>
<evidence type="ECO:0000256" key="6">
    <source>
        <dbReference type="ARBA" id="ARBA00022679"/>
    </source>
</evidence>
<sequence length="365" mass="38655">MKASPRVLAALASAALLFNSVHAQTNPALGRSVNIDFSEQSDSFTSDGPVSYGSDGASFTITKSGDSPKISSKWYIMFGKVEFSLKASPGAGIVSSAILQSDDLDEIDWEWLGSDPDEVQTNYFGKGQTTTYNRGAFHPDPGSQTGFKTYTIEWTAEELVWQIDGVTVRALKPADASGQYPQTPMQIKIGSWAGGDTSLNSPGTVEWARGPTDYSQGPFTMQLKSLSVTDYSTGTEYRYGDSSGTWESIVAVGGSVHSGGSSVDSAAPAVTSSSSGQPIPWSGTHDSSSTYVRPSVYPWVPDSTTLATSTTNTATSYPGLPSGWTVTSSGKVVPPSSAPVLDIPTRFAYLIVCSISAGFLITWRF</sequence>
<evidence type="ECO:0000259" key="19">
    <source>
        <dbReference type="PROSITE" id="PS51762"/>
    </source>
</evidence>
<evidence type="ECO:0000256" key="16">
    <source>
        <dbReference type="PIRNR" id="PIRNR037299"/>
    </source>
</evidence>
<keyword evidence="6" id="KW-0808">Transferase</keyword>
<feature type="signal peptide" evidence="18">
    <location>
        <begin position="1"/>
        <end position="23"/>
    </location>
</feature>
<evidence type="ECO:0000256" key="9">
    <source>
        <dbReference type="ARBA" id="ARBA00023136"/>
    </source>
</evidence>
<accession>A0ABQ8GTR4</accession>
<evidence type="ECO:0000313" key="20">
    <source>
        <dbReference type="EMBL" id="KAH7064651.1"/>
    </source>
</evidence>
<keyword evidence="14" id="KW-0961">Cell wall biogenesis/degradation</keyword>
<comment type="similarity">
    <text evidence="15">Belongs to the glycosyl hydrolase 16 family. CRH1 subfamily.</text>
</comment>
<evidence type="ECO:0000256" key="17">
    <source>
        <dbReference type="SAM" id="MobiDB-lite"/>
    </source>
</evidence>
<dbReference type="InterPro" id="IPR050546">
    <property type="entry name" value="Glycosyl_Hydrlase_16"/>
</dbReference>
<keyword evidence="13" id="KW-0326">Glycosidase</keyword>
<evidence type="ECO:0000256" key="12">
    <source>
        <dbReference type="ARBA" id="ARBA00023288"/>
    </source>
</evidence>
<keyword evidence="7 18" id="KW-0732">Signal</keyword>
<evidence type="ECO:0000256" key="4">
    <source>
        <dbReference type="ARBA" id="ARBA00022622"/>
    </source>
</evidence>
<evidence type="ECO:0000256" key="7">
    <source>
        <dbReference type="ARBA" id="ARBA00022729"/>
    </source>
</evidence>
<keyword evidence="4" id="KW-0336">GPI-anchor</keyword>
<dbReference type="Proteomes" id="UP000774617">
    <property type="component" value="Unassembled WGS sequence"/>
</dbReference>
<evidence type="ECO:0000256" key="10">
    <source>
        <dbReference type="ARBA" id="ARBA00023157"/>
    </source>
</evidence>
<keyword evidence="9 16" id="KW-0472">Membrane</keyword>
<evidence type="ECO:0000313" key="21">
    <source>
        <dbReference type="Proteomes" id="UP000774617"/>
    </source>
</evidence>
<evidence type="ECO:0000256" key="15">
    <source>
        <dbReference type="ARBA" id="ARBA00038074"/>
    </source>
</evidence>
<reference evidence="20 21" key="1">
    <citation type="journal article" date="2021" name="Nat. Commun.">
        <title>Genetic determinants of endophytism in the Arabidopsis root mycobiome.</title>
        <authorList>
            <person name="Mesny F."/>
            <person name="Miyauchi S."/>
            <person name="Thiergart T."/>
            <person name="Pickel B."/>
            <person name="Atanasova L."/>
            <person name="Karlsson M."/>
            <person name="Huettel B."/>
            <person name="Barry K.W."/>
            <person name="Haridas S."/>
            <person name="Chen C."/>
            <person name="Bauer D."/>
            <person name="Andreopoulos W."/>
            <person name="Pangilinan J."/>
            <person name="LaButti K."/>
            <person name="Riley R."/>
            <person name="Lipzen A."/>
            <person name="Clum A."/>
            <person name="Drula E."/>
            <person name="Henrissat B."/>
            <person name="Kohler A."/>
            <person name="Grigoriev I.V."/>
            <person name="Martin F.M."/>
            <person name="Hacquard S."/>
        </authorList>
    </citation>
    <scope>NUCLEOTIDE SEQUENCE [LARGE SCALE GENOMIC DNA]</scope>
    <source>
        <strain evidence="20 21">MPI-SDFR-AT-0080</strain>
    </source>
</reference>
<keyword evidence="12" id="KW-0449">Lipoprotein</keyword>
<dbReference type="Gene3D" id="2.60.120.200">
    <property type="match status" value="1"/>
</dbReference>
<dbReference type="InterPro" id="IPR013320">
    <property type="entry name" value="ConA-like_dom_sf"/>
</dbReference>
<name>A0ABQ8GTR4_9PEZI</name>
<feature type="chain" id="PRO_5046027078" description="Crh-like protein" evidence="18">
    <location>
        <begin position="24"/>
        <end position="365"/>
    </location>
</feature>
<organism evidence="20 21">
    <name type="scientific">Macrophomina phaseolina</name>
    <dbReference type="NCBI Taxonomy" id="35725"/>
    <lineage>
        <taxon>Eukaryota</taxon>
        <taxon>Fungi</taxon>
        <taxon>Dikarya</taxon>
        <taxon>Ascomycota</taxon>
        <taxon>Pezizomycotina</taxon>
        <taxon>Dothideomycetes</taxon>
        <taxon>Dothideomycetes incertae sedis</taxon>
        <taxon>Botryosphaeriales</taxon>
        <taxon>Botryosphaeriaceae</taxon>
        <taxon>Macrophomina</taxon>
    </lineage>
</organism>
<evidence type="ECO:0000256" key="14">
    <source>
        <dbReference type="ARBA" id="ARBA00023316"/>
    </source>
</evidence>
<dbReference type="PANTHER" id="PTHR10963:SF68">
    <property type="entry name" value="GLYCOSIDASE CRH1-RELATED"/>
    <property type="match status" value="1"/>
</dbReference>
<evidence type="ECO:0000256" key="3">
    <source>
        <dbReference type="ARBA" id="ARBA00004589"/>
    </source>
</evidence>
<dbReference type="SUPFAM" id="SSF49899">
    <property type="entry name" value="Concanavalin A-like lectins/glucanases"/>
    <property type="match status" value="1"/>
</dbReference>
<comment type="caution">
    <text evidence="20">The sequence shown here is derived from an EMBL/GenBank/DDBJ whole genome shotgun (WGS) entry which is preliminary data.</text>
</comment>
<dbReference type="PROSITE" id="PS51762">
    <property type="entry name" value="GH16_2"/>
    <property type="match status" value="1"/>
</dbReference>
<dbReference type="CDD" id="cd02183">
    <property type="entry name" value="GH16_fungal_CRH1_transglycosylase"/>
    <property type="match status" value="1"/>
</dbReference>
<keyword evidence="10" id="KW-1015">Disulfide bond</keyword>
<protein>
    <recommendedName>
        <fullName evidence="16">Crh-like protein</fullName>
        <ecNumber evidence="16">3.2.-.-</ecNumber>
    </recommendedName>
</protein>
<keyword evidence="21" id="KW-1185">Reference proteome</keyword>
<evidence type="ECO:0000256" key="18">
    <source>
        <dbReference type="SAM" id="SignalP"/>
    </source>
</evidence>
<keyword evidence="8 16" id="KW-0378">Hydrolase</keyword>
<comment type="catalytic activity">
    <reaction evidence="1">
        <text>Random endo-hydrolysis of N-acetyl-beta-D-glucosaminide (1-&gt;4)-beta-linkages in chitin and chitodextrins.</text>
        <dbReference type="EC" id="3.2.1.14"/>
    </reaction>
</comment>
<evidence type="ECO:0000256" key="5">
    <source>
        <dbReference type="ARBA" id="ARBA00022676"/>
    </source>
</evidence>
<evidence type="ECO:0000256" key="1">
    <source>
        <dbReference type="ARBA" id="ARBA00000822"/>
    </source>
</evidence>
<evidence type="ECO:0000256" key="8">
    <source>
        <dbReference type="ARBA" id="ARBA00022801"/>
    </source>
</evidence>
<evidence type="ECO:0000256" key="2">
    <source>
        <dbReference type="ARBA" id="ARBA00004196"/>
    </source>
</evidence>
<dbReference type="PIRSF" id="PIRSF037299">
    <property type="entry name" value="Glycosidase_CRH1_prd"/>
    <property type="match status" value="1"/>
</dbReference>
<dbReference type="PANTHER" id="PTHR10963">
    <property type="entry name" value="GLYCOSYL HYDROLASE-RELATED"/>
    <property type="match status" value="1"/>
</dbReference>
<dbReference type="EMBL" id="JAGTJR010000001">
    <property type="protein sequence ID" value="KAH7064651.1"/>
    <property type="molecule type" value="Genomic_DNA"/>
</dbReference>
<dbReference type="Pfam" id="PF00722">
    <property type="entry name" value="Glyco_hydro_16"/>
    <property type="match status" value="1"/>
</dbReference>
<comment type="subcellular location">
    <subcellularLocation>
        <location evidence="2">Cell envelope</location>
    </subcellularLocation>
    <subcellularLocation>
        <location evidence="3">Membrane</location>
        <topology evidence="3">Lipid-anchor</topology>
        <topology evidence="3">GPI-anchor</topology>
    </subcellularLocation>
</comment>
<proteinExistence type="inferred from homology"/>
<dbReference type="EC" id="3.2.-.-" evidence="16"/>
<gene>
    <name evidence="20" type="ORF">B0J12DRAFT_6147</name>
</gene>
<evidence type="ECO:0000256" key="13">
    <source>
        <dbReference type="ARBA" id="ARBA00023295"/>
    </source>
</evidence>